<dbReference type="RefSeq" id="WP_368635071.1">
    <property type="nucleotide sequence ID" value="NZ_JBFRHK010000001.1"/>
</dbReference>
<dbReference type="PANTHER" id="PTHR24171">
    <property type="entry name" value="ANKYRIN REPEAT DOMAIN-CONTAINING PROTEIN 39-RELATED"/>
    <property type="match status" value="1"/>
</dbReference>
<dbReference type="Pfam" id="PF00023">
    <property type="entry name" value="Ank"/>
    <property type="match status" value="1"/>
</dbReference>
<dbReference type="InterPro" id="IPR002110">
    <property type="entry name" value="Ankyrin_rpt"/>
</dbReference>
<feature type="repeat" description="ANK" evidence="3">
    <location>
        <begin position="99"/>
        <end position="133"/>
    </location>
</feature>
<name>A0ABV3VT28_9BACI</name>
<keyword evidence="5" id="KW-1185">Reference proteome</keyword>
<comment type="caution">
    <text evidence="4">The sequence shown here is derived from an EMBL/GenBank/DDBJ whole genome shotgun (WGS) entry which is preliminary data.</text>
</comment>
<dbReference type="Proteomes" id="UP001558534">
    <property type="component" value="Unassembled WGS sequence"/>
</dbReference>
<dbReference type="PROSITE" id="PS50297">
    <property type="entry name" value="ANK_REP_REGION"/>
    <property type="match status" value="2"/>
</dbReference>
<protein>
    <submittedName>
        <fullName evidence="4">Ankyrin repeat domain-containing protein</fullName>
    </submittedName>
</protein>
<reference evidence="4 5" key="1">
    <citation type="submission" date="2024-07" db="EMBL/GenBank/DDBJ databases">
        <title>Characterization of a bacterium isolated from hydrolysated instant sea cucumber by whole-genome sequencing and metabolomics.</title>
        <authorList>
            <person name="Luo X."/>
            <person name="Zhang Z."/>
            <person name="Zheng Z."/>
            <person name="Zhang W."/>
            <person name="Ming T."/>
            <person name="Jiao L."/>
            <person name="Su X."/>
            <person name="Kong F."/>
            <person name="Xu J."/>
        </authorList>
    </citation>
    <scope>NUCLEOTIDE SEQUENCE [LARGE SCALE GENOMIC DNA]</scope>
    <source>
        <strain evidence="4 5">XL-2024</strain>
    </source>
</reference>
<dbReference type="PROSITE" id="PS50088">
    <property type="entry name" value="ANK_REPEAT"/>
    <property type="match status" value="2"/>
</dbReference>
<sequence>MKNFNDLYDLVELDEFEEVKDILNENASLALSKDEYGFTLLHAAVSTENTELVKYVINLGVDVNSKNDDGISPLHIVLYPEVAECLLDHGALIDITANNGDTPLHTQVSDGEERIDNIQLLLKRGANREIKNTFGKIALDIAKSREETLIIKELLKK</sequence>
<evidence type="ECO:0000313" key="4">
    <source>
        <dbReference type="EMBL" id="MEX3744056.1"/>
    </source>
</evidence>
<keyword evidence="1" id="KW-0677">Repeat</keyword>
<dbReference type="Pfam" id="PF12796">
    <property type="entry name" value="Ank_2"/>
    <property type="match status" value="1"/>
</dbReference>
<gene>
    <name evidence="4" type="ORF">AB1300_02785</name>
</gene>
<organism evidence="4 5">
    <name type="scientific">Lysinibacillus xylanilyticus</name>
    <dbReference type="NCBI Taxonomy" id="582475"/>
    <lineage>
        <taxon>Bacteria</taxon>
        <taxon>Bacillati</taxon>
        <taxon>Bacillota</taxon>
        <taxon>Bacilli</taxon>
        <taxon>Bacillales</taxon>
        <taxon>Bacillaceae</taxon>
        <taxon>Lysinibacillus</taxon>
    </lineage>
</organism>
<dbReference type="InterPro" id="IPR036770">
    <property type="entry name" value="Ankyrin_rpt-contain_sf"/>
</dbReference>
<dbReference type="EMBL" id="JBFRHK010000001">
    <property type="protein sequence ID" value="MEX3744056.1"/>
    <property type="molecule type" value="Genomic_DNA"/>
</dbReference>
<dbReference type="SUPFAM" id="SSF48403">
    <property type="entry name" value="Ankyrin repeat"/>
    <property type="match status" value="1"/>
</dbReference>
<evidence type="ECO:0000256" key="3">
    <source>
        <dbReference type="PROSITE-ProRule" id="PRU00023"/>
    </source>
</evidence>
<dbReference type="SMART" id="SM00248">
    <property type="entry name" value="ANK"/>
    <property type="match status" value="3"/>
</dbReference>
<evidence type="ECO:0000256" key="2">
    <source>
        <dbReference type="ARBA" id="ARBA00023043"/>
    </source>
</evidence>
<evidence type="ECO:0000313" key="5">
    <source>
        <dbReference type="Proteomes" id="UP001558534"/>
    </source>
</evidence>
<dbReference type="Gene3D" id="1.25.40.20">
    <property type="entry name" value="Ankyrin repeat-containing domain"/>
    <property type="match status" value="2"/>
</dbReference>
<keyword evidence="2 3" id="KW-0040">ANK repeat</keyword>
<evidence type="ECO:0000256" key="1">
    <source>
        <dbReference type="ARBA" id="ARBA00022737"/>
    </source>
</evidence>
<proteinExistence type="predicted"/>
<feature type="repeat" description="ANK" evidence="3">
    <location>
        <begin position="36"/>
        <end position="68"/>
    </location>
</feature>
<accession>A0ABV3VT28</accession>